<sequence length="72" mass="7939">MEDRFGCHEEMMADMMVMMQEMHANSSIAGPSQPTASSTCPTQPPESPTDPQPSNDDEMGGFRFGVIFLKQL</sequence>
<comment type="caution">
    <text evidence="2">The sequence shown here is derived from an EMBL/GenBank/DDBJ whole genome shotgun (WGS) entry which is preliminary data.</text>
</comment>
<evidence type="ECO:0000313" key="2">
    <source>
        <dbReference type="EMBL" id="KAL0423592.1"/>
    </source>
</evidence>
<name>A0AAW2V332_SESRA</name>
<reference evidence="2" key="2">
    <citation type="journal article" date="2024" name="Plant">
        <title>Genomic evolution and insights into agronomic trait innovations of Sesamum species.</title>
        <authorList>
            <person name="Miao H."/>
            <person name="Wang L."/>
            <person name="Qu L."/>
            <person name="Liu H."/>
            <person name="Sun Y."/>
            <person name="Le M."/>
            <person name="Wang Q."/>
            <person name="Wei S."/>
            <person name="Zheng Y."/>
            <person name="Lin W."/>
            <person name="Duan Y."/>
            <person name="Cao H."/>
            <person name="Xiong S."/>
            <person name="Wang X."/>
            <person name="Wei L."/>
            <person name="Li C."/>
            <person name="Ma Q."/>
            <person name="Ju M."/>
            <person name="Zhao R."/>
            <person name="Li G."/>
            <person name="Mu C."/>
            <person name="Tian Q."/>
            <person name="Mei H."/>
            <person name="Zhang T."/>
            <person name="Gao T."/>
            <person name="Zhang H."/>
        </authorList>
    </citation>
    <scope>NUCLEOTIDE SEQUENCE</scope>
    <source>
        <strain evidence="2">G02</strain>
    </source>
</reference>
<feature type="compositionally biased region" description="Polar residues" evidence="1">
    <location>
        <begin position="23"/>
        <end position="41"/>
    </location>
</feature>
<organism evidence="2">
    <name type="scientific">Sesamum radiatum</name>
    <name type="common">Black benniseed</name>
    <dbReference type="NCBI Taxonomy" id="300843"/>
    <lineage>
        <taxon>Eukaryota</taxon>
        <taxon>Viridiplantae</taxon>
        <taxon>Streptophyta</taxon>
        <taxon>Embryophyta</taxon>
        <taxon>Tracheophyta</taxon>
        <taxon>Spermatophyta</taxon>
        <taxon>Magnoliopsida</taxon>
        <taxon>eudicotyledons</taxon>
        <taxon>Gunneridae</taxon>
        <taxon>Pentapetalae</taxon>
        <taxon>asterids</taxon>
        <taxon>lamiids</taxon>
        <taxon>Lamiales</taxon>
        <taxon>Pedaliaceae</taxon>
        <taxon>Sesamum</taxon>
    </lineage>
</organism>
<dbReference type="EMBL" id="JACGWJ010000004">
    <property type="protein sequence ID" value="KAL0423592.1"/>
    <property type="molecule type" value="Genomic_DNA"/>
</dbReference>
<evidence type="ECO:0000256" key="1">
    <source>
        <dbReference type="SAM" id="MobiDB-lite"/>
    </source>
</evidence>
<reference evidence="2" key="1">
    <citation type="submission" date="2020-06" db="EMBL/GenBank/DDBJ databases">
        <authorList>
            <person name="Li T."/>
            <person name="Hu X."/>
            <person name="Zhang T."/>
            <person name="Song X."/>
            <person name="Zhang H."/>
            <person name="Dai N."/>
            <person name="Sheng W."/>
            <person name="Hou X."/>
            <person name="Wei L."/>
        </authorList>
    </citation>
    <scope>NUCLEOTIDE SEQUENCE</scope>
    <source>
        <strain evidence="2">G02</strain>
        <tissue evidence="2">Leaf</tissue>
    </source>
</reference>
<accession>A0AAW2V332</accession>
<proteinExistence type="predicted"/>
<feature type="compositionally biased region" description="Pro residues" evidence="1">
    <location>
        <begin position="42"/>
        <end position="51"/>
    </location>
</feature>
<gene>
    <name evidence="2" type="ORF">Sradi_0894000</name>
</gene>
<dbReference type="AlphaFoldDB" id="A0AAW2V332"/>
<feature type="region of interest" description="Disordered" evidence="1">
    <location>
        <begin position="22"/>
        <end position="61"/>
    </location>
</feature>
<protein>
    <submittedName>
        <fullName evidence="2">Uncharacterized protein</fullName>
    </submittedName>
</protein>